<dbReference type="SMART" id="SM00387">
    <property type="entry name" value="HATPase_c"/>
    <property type="match status" value="1"/>
</dbReference>
<dbReference type="PRINTS" id="PR00344">
    <property type="entry name" value="BCTRLSENSOR"/>
</dbReference>
<sequence>MLKIKNRIALLYSLLTIFLIILVATLSYYLLKINVQKQPIMKNLNLNKQILDESYKNNSFENMISEIYDKSKYYVTTDKTAYKNSKPSYKIKTDTEKSDIYVMEDIPNSNGIVILEYPSYSRCYASIAYKFDQKETPKKTSIIGEVKKNGASTVNSESNKLLHNDNLSFPSLYEIINKNNSLSSTLNNQIKNQNTKNNVLAITTSQFEHIFMNNIYNRFNYIILIMIIIIVLINFIFSGRYAKFALKPLMEFTRKVKEQGEFKDIKFIELPKTKDEIYELTNAYNEALGKIKTSYEDLRRLNSYASHELRNSLAVLRAKLEVGEETDKITSYIDRLTGIINDILAMSTPQLSNNNELVDIALICAEAVDNYAGVFNNINLELPEDGVGLIKGKEIWIERCIENLIGNAIKFVDRNKEINEINIYVSEDDKNINVTIYDNGIGIDETKLNRIFTPYYGTNSKVSTGIGLAYIKHVMSLHKGTIFLESKKGEYSKFLLMFPKN</sequence>
<gene>
    <name evidence="13" type="ORF">HBE96_12080</name>
</gene>
<reference evidence="13 14" key="1">
    <citation type="submission" date="2020-04" db="EMBL/GenBank/DDBJ databases">
        <authorList>
            <person name="Doyle D.A."/>
        </authorList>
    </citation>
    <scope>NUCLEOTIDE SEQUENCE [LARGE SCALE GENOMIC DNA]</scope>
    <source>
        <strain evidence="13 14">P21</strain>
    </source>
</reference>
<dbReference type="PROSITE" id="PS50109">
    <property type="entry name" value="HIS_KIN"/>
    <property type="match status" value="1"/>
</dbReference>
<evidence type="ECO:0000256" key="2">
    <source>
        <dbReference type="ARBA" id="ARBA00004651"/>
    </source>
</evidence>
<accession>A0A7Y0HMY0</accession>
<keyword evidence="9" id="KW-0067">ATP-binding</keyword>
<dbReference type="InterPro" id="IPR036890">
    <property type="entry name" value="HATPase_C_sf"/>
</dbReference>
<dbReference type="InterPro" id="IPR003661">
    <property type="entry name" value="HisK_dim/P_dom"/>
</dbReference>
<evidence type="ECO:0000256" key="4">
    <source>
        <dbReference type="ARBA" id="ARBA00022475"/>
    </source>
</evidence>
<dbReference type="RefSeq" id="WP_169298004.1">
    <property type="nucleotide sequence ID" value="NZ_JABBNI010000021.1"/>
</dbReference>
<dbReference type="Pfam" id="PF02518">
    <property type="entry name" value="HATPase_c"/>
    <property type="match status" value="1"/>
</dbReference>
<evidence type="ECO:0000256" key="10">
    <source>
        <dbReference type="ARBA" id="ARBA00023012"/>
    </source>
</evidence>
<dbReference type="CDD" id="cd00075">
    <property type="entry name" value="HATPase"/>
    <property type="match status" value="1"/>
</dbReference>
<keyword evidence="14" id="KW-1185">Reference proteome</keyword>
<organism evidence="13 14">
    <name type="scientific">Clostridium muellerianum</name>
    <dbReference type="NCBI Taxonomy" id="2716538"/>
    <lineage>
        <taxon>Bacteria</taxon>
        <taxon>Bacillati</taxon>
        <taxon>Bacillota</taxon>
        <taxon>Clostridia</taxon>
        <taxon>Eubacteriales</taxon>
        <taxon>Clostridiaceae</taxon>
        <taxon>Clostridium</taxon>
    </lineage>
</organism>
<dbReference type="GO" id="GO:0000155">
    <property type="term" value="F:phosphorelay sensor kinase activity"/>
    <property type="evidence" value="ECO:0007669"/>
    <property type="project" value="InterPro"/>
</dbReference>
<keyword evidence="11" id="KW-1133">Transmembrane helix</keyword>
<evidence type="ECO:0000313" key="14">
    <source>
        <dbReference type="Proteomes" id="UP000537131"/>
    </source>
</evidence>
<dbReference type="Gene3D" id="3.30.565.10">
    <property type="entry name" value="Histidine kinase-like ATPase, C-terminal domain"/>
    <property type="match status" value="1"/>
</dbReference>
<feature type="transmembrane region" description="Helical" evidence="11">
    <location>
        <begin position="219"/>
        <end position="237"/>
    </location>
</feature>
<keyword evidence="7" id="KW-0547">Nucleotide-binding</keyword>
<dbReference type="InterPro" id="IPR004358">
    <property type="entry name" value="Sig_transdc_His_kin-like_C"/>
</dbReference>
<evidence type="ECO:0000256" key="7">
    <source>
        <dbReference type="ARBA" id="ARBA00022741"/>
    </source>
</evidence>
<dbReference type="InterPro" id="IPR005467">
    <property type="entry name" value="His_kinase_dom"/>
</dbReference>
<keyword evidence="10" id="KW-0902">Two-component regulatory system</keyword>
<dbReference type="Proteomes" id="UP000537131">
    <property type="component" value="Unassembled WGS sequence"/>
</dbReference>
<protein>
    <recommendedName>
        <fullName evidence="3">histidine kinase</fullName>
        <ecNumber evidence="3">2.7.13.3</ecNumber>
    </recommendedName>
</protein>
<dbReference type="SUPFAM" id="SSF55874">
    <property type="entry name" value="ATPase domain of HSP90 chaperone/DNA topoisomerase II/histidine kinase"/>
    <property type="match status" value="1"/>
</dbReference>
<evidence type="ECO:0000256" key="6">
    <source>
        <dbReference type="ARBA" id="ARBA00022679"/>
    </source>
</evidence>
<evidence type="ECO:0000256" key="8">
    <source>
        <dbReference type="ARBA" id="ARBA00022777"/>
    </source>
</evidence>
<evidence type="ECO:0000256" key="11">
    <source>
        <dbReference type="SAM" id="Phobius"/>
    </source>
</evidence>
<proteinExistence type="predicted"/>
<dbReference type="CDD" id="cd00082">
    <property type="entry name" value="HisKA"/>
    <property type="match status" value="1"/>
</dbReference>
<dbReference type="AlphaFoldDB" id="A0A7Y0HMY0"/>
<evidence type="ECO:0000256" key="1">
    <source>
        <dbReference type="ARBA" id="ARBA00000085"/>
    </source>
</evidence>
<name>A0A7Y0HMY0_9CLOT</name>
<keyword evidence="4" id="KW-1003">Cell membrane</keyword>
<keyword evidence="8 13" id="KW-0418">Kinase</keyword>
<keyword evidence="6" id="KW-0808">Transferase</keyword>
<evidence type="ECO:0000256" key="9">
    <source>
        <dbReference type="ARBA" id="ARBA00022840"/>
    </source>
</evidence>
<dbReference type="PANTHER" id="PTHR44936:SF10">
    <property type="entry name" value="SENSOR PROTEIN RSTB"/>
    <property type="match status" value="1"/>
</dbReference>
<comment type="catalytic activity">
    <reaction evidence="1">
        <text>ATP + protein L-histidine = ADP + protein N-phospho-L-histidine.</text>
        <dbReference type="EC" id="2.7.13.3"/>
    </reaction>
</comment>
<dbReference type="SUPFAM" id="SSF47384">
    <property type="entry name" value="Homodimeric domain of signal transducing histidine kinase"/>
    <property type="match status" value="1"/>
</dbReference>
<dbReference type="Gene3D" id="1.10.287.130">
    <property type="match status" value="1"/>
</dbReference>
<evidence type="ECO:0000256" key="3">
    <source>
        <dbReference type="ARBA" id="ARBA00012438"/>
    </source>
</evidence>
<dbReference type="InterPro" id="IPR036097">
    <property type="entry name" value="HisK_dim/P_sf"/>
</dbReference>
<dbReference type="SMART" id="SM00388">
    <property type="entry name" value="HisKA"/>
    <property type="match status" value="1"/>
</dbReference>
<dbReference type="InterPro" id="IPR003594">
    <property type="entry name" value="HATPase_dom"/>
</dbReference>
<dbReference type="EMBL" id="JABBNI010000021">
    <property type="protein sequence ID" value="NMM63404.1"/>
    <property type="molecule type" value="Genomic_DNA"/>
</dbReference>
<keyword evidence="11" id="KW-0812">Transmembrane</keyword>
<dbReference type="GO" id="GO:0005886">
    <property type="term" value="C:plasma membrane"/>
    <property type="evidence" value="ECO:0007669"/>
    <property type="project" value="UniProtKB-SubCell"/>
</dbReference>
<dbReference type="EC" id="2.7.13.3" evidence="3"/>
<comment type="subcellular location">
    <subcellularLocation>
        <location evidence="2">Cell membrane</location>
        <topology evidence="2">Multi-pass membrane protein</topology>
    </subcellularLocation>
</comment>
<dbReference type="PANTHER" id="PTHR44936">
    <property type="entry name" value="SENSOR PROTEIN CREC"/>
    <property type="match status" value="1"/>
</dbReference>
<feature type="domain" description="Histidine kinase" evidence="12">
    <location>
        <begin position="304"/>
        <end position="501"/>
    </location>
</feature>
<evidence type="ECO:0000256" key="5">
    <source>
        <dbReference type="ARBA" id="ARBA00022553"/>
    </source>
</evidence>
<evidence type="ECO:0000313" key="13">
    <source>
        <dbReference type="EMBL" id="NMM63404.1"/>
    </source>
</evidence>
<dbReference type="Pfam" id="PF00512">
    <property type="entry name" value="HisKA"/>
    <property type="match status" value="1"/>
</dbReference>
<reference evidence="13 14" key="2">
    <citation type="submission" date="2020-06" db="EMBL/GenBank/DDBJ databases">
        <title>Complete Genome Sequence of Clostridium muelleri sp. nov. P21T, an Acid-Alcohol Producing Acetogen Isolated from Old Hay.</title>
        <authorList>
            <person name="Duncan K.E."/>
            <person name="Tanner R.S."/>
        </authorList>
    </citation>
    <scope>NUCLEOTIDE SEQUENCE [LARGE SCALE GENOMIC DNA]</scope>
    <source>
        <strain evidence="13 14">P21</strain>
    </source>
</reference>
<evidence type="ECO:0000259" key="12">
    <source>
        <dbReference type="PROSITE" id="PS50109"/>
    </source>
</evidence>
<keyword evidence="11" id="KW-0472">Membrane</keyword>
<dbReference type="GO" id="GO:0005524">
    <property type="term" value="F:ATP binding"/>
    <property type="evidence" value="ECO:0007669"/>
    <property type="project" value="UniProtKB-KW"/>
</dbReference>
<keyword evidence="5" id="KW-0597">Phosphoprotein</keyword>
<dbReference type="InterPro" id="IPR050980">
    <property type="entry name" value="2C_sensor_his_kinase"/>
</dbReference>
<feature type="transmembrane region" description="Helical" evidence="11">
    <location>
        <begin position="9"/>
        <end position="31"/>
    </location>
</feature>
<comment type="caution">
    <text evidence="13">The sequence shown here is derived from an EMBL/GenBank/DDBJ whole genome shotgun (WGS) entry which is preliminary data.</text>
</comment>